<dbReference type="PANTHER" id="PTHR39599">
    <property type="entry name" value="GPI-ANCHORED PROTEIN (EUROFUNG)-RELATED-RELATED"/>
    <property type="match status" value="1"/>
</dbReference>
<evidence type="ECO:0000313" key="1">
    <source>
        <dbReference type="EMBL" id="KAF2403658.1"/>
    </source>
</evidence>
<dbReference type="PANTHER" id="PTHR39599:SF1">
    <property type="entry name" value="GPI-ANCHORED PROTEIN (EUROFUNG)"/>
    <property type="match status" value="1"/>
</dbReference>
<gene>
    <name evidence="1" type="ORF">EJ06DRAFT_466237</name>
</gene>
<dbReference type="OrthoDB" id="2426396at2759"/>
<reference evidence="1" key="1">
    <citation type="journal article" date="2020" name="Stud. Mycol.">
        <title>101 Dothideomycetes genomes: a test case for predicting lifestyles and emergence of pathogens.</title>
        <authorList>
            <person name="Haridas S."/>
            <person name="Albert R."/>
            <person name="Binder M."/>
            <person name="Bloem J."/>
            <person name="Labutti K."/>
            <person name="Salamov A."/>
            <person name="Andreopoulos B."/>
            <person name="Baker S."/>
            <person name="Barry K."/>
            <person name="Bills G."/>
            <person name="Bluhm B."/>
            <person name="Cannon C."/>
            <person name="Castanera R."/>
            <person name="Culley D."/>
            <person name="Daum C."/>
            <person name="Ezra D."/>
            <person name="Gonzalez J."/>
            <person name="Henrissat B."/>
            <person name="Kuo A."/>
            <person name="Liang C."/>
            <person name="Lipzen A."/>
            <person name="Lutzoni F."/>
            <person name="Magnuson J."/>
            <person name="Mondo S."/>
            <person name="Nolan M."/>
            <person name="Ohm R."/>
            <person name="Pangilinan J."/>
            <person name="Park H.-J."/>
            <person name="Ramirez L."/>
            <person name="Alfaro M."/>
            <person name="Sun H."/>
            <person name="Tritt A."/>
            <person name="Yoshinaga Y."/>
            <person name="Zwiers L.-H."/>
            <person name="Turgeon B."/>
            <person name="Goodwin S."/>
            <person name="Spatafora J."/>
            <person name="Crous P."/>
            <person name="Grigoriev I."/>
        </authorList>
    </citation>
    <scope>NUCLEOTIDE SEQUENCE</scope>
    <source>
        <strain evidence="1">CBS 262.69</strain>
    </source>
</reference>
<evidence type="ECO:0000313" key="2">
    <source>
        <dbReference type="Proteomes" id="UP000799640"/>
    </source>
</evidence>
<dbReference type="AlphaFoldDB" id="A0A6G1I5T0"/>
<organism evidence="1 2">
    <name type="scientific">Trichodelitschia bisporula</name>
    <dbReference type="NCBI Taxonomy" id="703511"/>
    <lineage>
        <taxon>Eukaryota</taxon>
        <taxon>Fungi</taxon>
        <taxon>Dikarya</taxon>
        <taxon>Ascomycota</taxon>
        <taxon>Pezizomycotina</taxon>
        <taxon>Dothideomycetes</taxon>
        <taxon>Dothideomycetes incertae sedis</taxon>
        <taxon>Phaeotrichales</taxon>
        <taxon>Phaeotrichaceae</taxon>
        <taxon>Trichodelitschia</taxon>
    </lineage>
</organism>
<feature type="non-terminal residue" evidence="1">
    <location>
        <position position="160"/>
    </location>
</feature>
<dbReference type="EMBL" id="ML996689">
    <property type="protein sequence ID" value="KAF2403658.1"/>
    <property type="molecule type" value="Genomic_DNA"/>
</dbReference>
<proteinExistence type="predicted"/>
<sequence>PIPAPTPQPQTYNTYAPFSGAIYIVNAAGTSWSSASPALCPANAPQGCGDIGVWNWCCPTSNTCALLTPSLVGCCPVGSSCSGTPAGAISTVTVTVTQTQWAQGPTVVINNQVTTRPVPVVPVPPGPTTTFKGFCSTLVASGPGLPAVRQGWCGSILVVN</sequence>
<accession>A0A6G1I5T0</accession>
<protein>
    <submittedName>
        <fullName evidence="1">Uncharacterized protein</fullName>
    </submittedName>
</protein>
<keyword evidence="2" id="KW-1185">Reference proteome</keyword>
<name>A0A6G1I5T0_9PEZI</name>
<feature type="non-terminal residue" evidence="1">
    <location>
        <position position="1"/>
    </location>
</feature>
<dbReference type="Proteomes" id="UP000799640">
    <property type="component" value="Unassembled WGS sequence"/>
</dbReference>